<evidence type="ECO:0000313" key="5">
    <source>
        <dbReference type="EMBL" id="MEX0409361.1"/>
    </source>
</evidence>
<protein>
    <recommendedName>
        <fullName evidence="4">phosphoglycolate phosphatase</fullName>
        <ecNumber evidence="4">3.1.3.18</ecNumber>
    </recommendedName>
</protein>
<dbReference type="GO" id="GO:0016787">
    <property type="term" value="F:hydrolase activity"/>
    <property type="evidence" value="ECO:0007669"/>
    <property type="project" value="UniProtKB-KW"/>
</dbReference>
<dbReference type="InterPro" id="IPR050155">
    <property type="entry name" value="HAD-like_hydrolase_sf"/>
</dbReference>
<dbReference type="Pfam" id="PF00702">
    <property type="entry name" value="Hydrolase"/>
    <property type="match status" value="1"/>
</dbReference>
<dbReference type="PRINTS" id="PR00413">
    <property type="entry name" value="HADHALOGNASE"/>
</dbReference>
<keyword evidence="5" id="KW-0378">Hydrolase</keyword>
<name>A0ABV3SRE3_9HYPH</name>
<dbReference type="EMBL" id="JBDPGJ010000009">
    <property type="protein sequence ID" value="MEX0409361.1"/>
    <property type="molecule type" value="Genomic_DNA"/>
</dbReference>
<comment type="catalytic activity">
    <reaction evidence="1">
        <text>2-phosphoglycolate + H2O = glycolate + phosphate</text>
        <dbReference type="Rhea" id="RHEA:14369"/>
        <dbReference type="ChEBI" id="CHEBI:15377"/>
        <dbReference type="ChEBI" id="CHEBI:29805"/>
        <dbReference type="ChEBI" id="CHEBI:43474"/>
        <dbReference type="ChEBI" id="CHEBI:58033"/>
        <dbReference type="EC" id="3.1.3.18"/>
    </reaction>
</comment>
<dbReference type="InterPro" id="IPR036412">
    <property type="entry name" value="HAD-like_sf"/>
</dbReference>
<dbReference type="RefSeq" id="WP_367957221.1">
    <property type="nucleotide sequence ID" value="NZ_JBDPGJ010000009.1"/>
</dbReference>
<evidence type="ECO:0000256" key="1">
    <source>
        <dbReference type="ARBA" id="ARBA00000830"/>
    </source>
</evidence>
<dbReference type="PANTHER" id="PTHR43434:SF1">
    <property type="entry name" value="PHOSPHOGLYCOLATE PHOSPHATASE"/>
    <property type="match status" value="1"/>
</dbReference>
<comment type="pathway">
    <text evidence="2">Organic acid metabolism; glycolate biosynthesis; glycolate from 2-phosphoglycolate: step 1/1.</text>
</comment>
<reference evidence="5 6" key="1">
    <citation type="submission" date="2024-05" db="EMBL/GenBank/DDBJ databases">
        <authorList>
            <person name="Jiang F."/>
        </authorList>
    </citation>
    <scope>NUCLEOTIDE SEQUENCE [LARGE SCALE GENOMIC DNA]</scope>
    <source>
        <strain evidence="5 6">LZ166</strain>
    </source>
</reference>
<dbReference type="NCBIfam" id="TIGR01549">
    <property type="entry name" value="HAD-SF-IA-v1"/>
    <property type="match status" value="1"/>
</dbReference>
<dbReference type="Gene3D" id="1.10.150.240">
    <property type="entry name" value="Putative phosphatase, domain 2"/>
    <property type="match status" value="1"/>
</dbReference>
<dbReference type="Gene3D" id="3.40.50.1000">
    <property type="entry name" value="HAD superfamily/HAD-like"/>
    <property type="match status" value="1"/>
</dbReference>
<proteinExistence type="inferred from homology"/>
<evidence type="ECO:0000256" key="2">
    <source>
        <dbReference type="ARBA" id="ARBA00004818"/>
    </source>
</evidence>
<dbReference type="SUPFAM" id="SSF56784">
    <property type="entry name" value="HAD-like"/>
    <property type="match status" value="1"/>
</dbReference>
<dbReference type="SFLD" id="SFLDS00003">
    <property type="entry name" value="Haloacid_Dehalogenase"/>
    <property type="match status" value="1"/>
</dbReference>
<dbReference type="InterPro" id="IPR023198">
    <property type="entry name" value="PGP-like_dom2"/>
</dbReference>
<dbReference type="InterPro" id="IPR023214">
    <property type="entry name" value="HAD_sf"/>
</dbReference>
<dbReference type="Proteomes" id="UP001556692">
    <property type="component" value="Unassembled WGS sequence"/>
</dbReference>
<dbReference type="EC" id="3.1.3.18" evidence="4"/>
<dbReference type="SFLD" id="SFLDG01135">
    <property type="entry name" value="C1.5.6:_HAD__Beta-PGM__Phospha"/>
    <property type="match status" value="1"/>
</dbReference>
<accession>A0ABV3SRE3</accession>
<organism evidence="5 6">
    <name type="scientific">Aquibium pacificus</name>
    <dbReference type="NCBI Taxonomy" id="3153579"/>
    <lineage>
        <taxon>Bacteria</taxon>
        <taxon>Pseudomonadati</taxon>
        <taxon>Pseudomonadota</taxon>
        <taxon>Alphaproteobacteria</taxon>
        <taxon>Hyphomicrobiales</taxon>
        <taxon>Phyllobacteriaceae</taxon>
        <taxon>Aquibium</taxon>
    </lineage>
</organism>
<keyword evidence="6" id="KW-1185">Reference proteome</keyword>
<sequence>MSAAPLLAGRPDGWPKAVLFDLDGTLIDSAPDIAAATNELMAQHGLPAHSLADVRAMIGNGVSKLVERAFAAGGRPLEGGALDDAVAEMMPIYGRHLTRLTTVLPGARECLAALSGAGLKLAVVSNKPMPFTRAVVDHYGFSPFLAAVQGAEPGIAKKPAPDMLFAALAGMDVAAEHAFMVGDSAADARSAKAAGMAVVLVRGGYSLASTDALGADHVLDSLEDLPALLGTMFARA</sequence>
<dbReference type="NCBIfam" id="TIGR01509">
    <property type="entry name" value="HAD-SF-IA-v3"/>
    <property type="match status" value="1"/>
</dbReference>
<comment type="caution">
    <text evidence="5">The sequence shown here is derived from an EMBL/GenBank/DDBJ whole genome shotgun (WGS) entry which is preliminary data.</text>
</comment>
<dbReference type="InterPro" id="IPR006439">
    <property type="entry name" value="HAD-SF_hydro_IA"/>
</dbReference>
<evidence type="ECO:0000256" key="3">
    <source>
        <dbReference type="ARBA" id="ARBA00006171"/>
    </source>
</evidence>
<gene>
    <name evidence="5" type="ORF">ABGN05_27350</name>
</gene>
<comment type="similarity">
    <text evidence="3">Belongs to the HAD-like hydrolase superfamily. CbbY/CbbZ/Gph/YieH family.</text>
</comment>
<evidence type="ECO:0000313" key="6">
    <source>
        <dbReference type="Proteomes" id="UP001556692"/>
    </source>
</evidence>
<evidence type="ECO:0000256" key="4">
    <source>
        <dbReference type="ARBA" id="ARBA00013078"/>
    </source>
</evidence>
<dbReference type="SFLD" id="SFLDG01129">
    <property type="entry name" value="C1.5:_HAD__Beta-PGM__Phosphata"/>
    <property type="match status" value="1"/>
</dbReference>
<dbReference type="PANTHER" id="PTHR43434">
    <property type="entry name" value="PHOSPHOGLYCOLATE PHOSPHATASE"/>
    <property type="match status" value="1"/>
</dbReference>